<comment type="caution">
    <text evidence="4">The sequence shown here is derived from an EMBL/GenBank/DDBJ whole genome shotgun (WGS) entry which is preliminary data.</text>
</comment>
<protein>
    <submittedName>
        <fullName evidence="4">Tetratricopeptide repeat protein</fullName>
    </submittedName>
</protein>
<sequence>MQRILASSEFRASTRRREMLQYLVEETLSGRAHALKGYAIGVSVFRRGEDFDAQSDPVVRLEARRLRRDLASYYVLEGRDNPLRISIPKGHYAPEFQRATPPAHQPGQAAPVGEASEPSGHESNPVALSAARQRSASVGRNVWLAAGAAAVVLLALLVGWIAVQPGPVADERVLADARGPSVMVFPLVAAGETEKDAALAEGLASQIVTELSRFSDFRLYLPPAGHGRDPEEDPLAIAKPLGVSFVLTGRVESDGATIKITSRLSDVATGRVIWVQDFDRAAAVESLLMLQNEVAGAISSALGQPYGIIKTQITNGLPDDFRPSMPSYECVLRAFSYRRSFSAKSHGPVFACLKAAVERDPQYADAWAMLGWLYLDAGRFNLTADAARAYDQGLDAASHAILLDGRNVLALTVLASIHHYMGNYAESEQFQRKALELNPNDPDVLAQLGWRLAARGRFDEGIPYLKQAIERTVNPPAWYYHFVAIDHYLHGRYVEMLDAAKTGAIGESGASWSFIAIAYGALGDKRAAKAALERMAEVAPRTARDPAAFYRLHGTIESTVQALVEGLRKAGWTGPEGS</sequence>
<dbReference type="PROSITE" id="PS50005">
    <property type="entry name" value="TPR"/>
    <property type="match status" value="1"/>
</dbReference>
<dbReference type="Pfam" id="PF13431">
    <property type="entry name" value="TPR_17"/>
    <property type="match status" value="1"/>
</dbReference>
<keyword evidence="3" id="KW-0812">Transmembrane</keyword>
<feature type="transmembrane region" description="Helical" evidence="3">
    <location>
        <begin position="142"/>
        <end position="163"/>
    </location>
</feature>
<name>A0ABV3QWK8_9HYPH</name>
<evidence type="ECO:0000313" key="4">
    <source>
        <dbReference type="EMBL" id="MEW9805449.1"/>
    </source>
</evidence>
<dbReference type="InterPro" id="IPR019734">
    <property type="entry name" value="TPR_rpt"/>
</dbReference>
<evidence type="ECO:0000313" key="5">
    <source>
        <dbReference type="Proteomes" id="UP001556196"/>
    </source>
</evidence>
<evidence type="ECO:0000256" key="2">
    <source>
        <dbReference type="SAM" id="MobiDB-lite"/>
    </source>
</evidence>
<dbReference type="Pfam" id="PF13181">
    <property type="entry name" value="TPR_8"/>
    <property type="match status" value="1"/>
</dbReference>
<accession>A0ABV3QWK8</accession>
<dbReference type="SUPFAM" id="SSF48452">
    <property type="entry name" value="TPR-like"/>
    <property type="match status" value="1"/>
</dbReference>
<proteinExistence type="predicted"/>
<dbReference type="PANTHER" id="PTHR12558:SF33">
    <property type="entry name" value="BLL7664 PROTEIN"/>
    <property type="match status" value="1"/>
</dbReference>
<dbReference type="Gene3D" id="1.25.40.10">
    <property type="entry name" value="Tetratricopeptide repeat domain"/>
    <property type="match status" value="1"/>
</dbReference>
<gene>
    <name evidence="4" type="ORF">ABUE31_05570</name>
</gene>
<dbReference type="InterPro" id="IPR011990">
    <property type="entry name" value="TPR-like_helical_dom_sf"/>
</dbReference>
<keyword evidence="3" id="KW-0472">Membrane</keyword>
<keyword evidence="1" id="KW-0802">TPR repeat</keyword>
<keyword evidence="3" id="KW-1133">Transmembrane helix</keyword>
<dbReference type="PANTHER" id="PTHR12558">
    <property type="entry name" value="CELL DIVISION CYCLE 16,23,27"/>
    <property type="match status" value="1"/>
</dbReference>
<feature type="region of interest" description="Disordered" evidence="2">
    <location>
        <begin position="94"/>
        <end position="128"/>
    </location>
</feature>
<keyword evidence="5" id="KW-1185">Reference proteome</keyword>
<feature type="repeat" description="TPR" evidence="1">
    <location>
        <begin position="408"/>
        <end position="441"/>
    </location>
</feature>
<reference evidence="4 5" key="1">
    <citation type="submission" date="2024-06" db="EMBL/GenBank/DDBJ databases">
        <authorList>
            <person name="Tuo L."/>
        </authorList>
    </citation>
    <scope>NUCLEOTIDE SEQUENCE [LARGE SCALE GENOMIC DNA]</scope>
    <source>
        <strain evidence="4 5">ZMM04-5</strain>
    </source>
</reference>
<dbReference type="EMBL" id="JBFOCI010000002">
    <property type="protein sequence ID" value="MEW9805449.1"/>
    <property type="molecule type" value="Genomic_DNA"/>
</dbReference>
<dbReference type="SMART" id="SM00028">
    <property type="entry name" value="TPR"/>
    <property type="match status" value="4"/>
</dbReference>
<organism evidence="4 5">
    <name type="scientific">Mesorhizobium marinum</name>
    <dbReference type="NCBI Taxonomy" id="3228790"/>
    <lineage>
        <taxon>Bacteria</taxon>
        <taxon>Pseudomonadati</taxon>
        <taxon>Pseudomonadota</taxon>
        <taxon>Alphaproteobacteria</taxon>
        <taxon>Hyphomicrobiales</taxon>
        <taxon>Phyllobacteriaceae</taxon>
        <taxon>Mesorhizobium</taxon>
    </lineage>
</organism>
<evidence type="ECO:0000256" key="1">
    <source>
        <dbReference type="PROSITE-ProRule" id="PRU00339"/>
    </source>
</evidence>
<dbReference type="Proteomes" id="UP001556196">
    <property type="component" value="Unassembled WGS sequence"/>
</dbReference>
<evidence type="ECO:0000256" key="3">
    <source>
        <dbReference type="SAM" id="Phobius"/>
    </source>
</evidence>
<dbReference type="RefSeq" id="WP_367722546.1">
    <property type="nucleotide sequence ID" value="NZ_JBFOCI010000002.1"/>
</dbReference>